<accession>A0A378VNM1</accession>
<dbReference type="AlphaFoldDB" id="A0A378VNM1"/>
<evidence type="ECO:0000313" key="2">
    <source>
        <dbReference type="EMBL" id="SUA18594.1"/>
    </source>
</evidence>
<reference evidence="2 3" key="1">
    <citation type="submission" date="2018-06" db="EMBL/GenBank/DDBJ databases">
        <authorList>
            <consortium name="Pathogen Informatics"/>
            <person name="Doyle S."/>
        </authorList>
    </citation>
    <scope>NUCLEOTIDE SEQUENCE [LARGE SCALE GENOMIC DNA]</scope>
    <source>
        <strain evidence="2 3">NCTC8554</strain>
    </source>
</reference>
<keyword evidence="1" id="KW-0472">Membrane</keyword>
<dbReference type="InterPro" id="IPR011385">
    <property type="entry name" value="Site-sp_rcmbase"/>
</dbReference>
<name>A0A378VNM1_NEIME</name>
<keyword evidence="1" id="KW-0812">Transmembrane</keyword>
<protein>
    <submittedName>
        <fullName evidence="2">Site-specific recombinase</fullName>
    </submittedName>
</protein>
<sequence>MTGYFGHLLGLPLDIRHVAFSSANLGYAAVSGNVGLGTFVLDIFSVLAIGLVNLCVSFSLALFVALRSRGTKIGSIRNLIKSFWNQIKSNPCILFLPPAKEQGHPPSDKP</sequence>
<dbReference type="EMBL" id="UGRP01000001">
    <property type="protein sequence ID" value="SUA18594.1"/>
    <property type="molecule type" value="Genomic_DNA"/>
</dbReference>
<evidence type="ECO:0000313" key="3">
    <source>
        <dbReference type="Proteomes" id="UP000254176"/>
    </source>
</evidence>
<organism evidence="2 3">
    <name type="scientific">Neisseria meningitidis</name>
    <dbReference type="NCBI Taxonomy" id="487"/>
    <lineage>
        <taxon>Bacteria</taxon>
        <taxon>Pseudomonadati</taxon>
        <taxon>Pseudomonadota</taxon>
        <taxon>Betaproteobacteria</taxon>
        <taxon>Neisseriales</taxon>
        <taxon>Neisseriaceae</taxon>
        <taxon>Neisseria</taxon>
    </lineage>
</organism>
<keyword evidence="1" id="KW-1133">Transmembrane helix</keyword>
<proteinExistence type="predicted"/>
<dbReference type="Pfam" id="PF10136">
    <property type="entry name" value="SpecificRecomb"/>
    <property type="match status" value="1"/>
</dbReference>
<evidence type="ECO:0000256" key="1">
    <source>
        <dbReference type="SAM" id="Phobius"/>
    </source>
</evidence>
<feature type="transmembrane region" description="Helical" evidence="1">
    <location>
        <begin position="43"/>
        <end position="66"/>
    </location>
</feature>
<dbReference type="Proteomes" id="UP000254176">
    <property type="component" value="Unassembled WGS sequence"/>
</dbReference>
<gene>
    <name evidence="2" type="ORF">NCTC8554_00272</name>
</gene>